<dbReference type="InterPro" id="IPR052981">
    <property type="entry name" value="Ingression_C2_domain"/>
</dbReference>
<dbReference type="eggNOG" id="KOG1011">
    <property type="taxonomic scope" value="Eukaryota"/>
</dbReference>
<dbReference type="PROSITE" id="PS50004">
    <property type="entry name" value="C2"/>
    <property type="match status" value="1"/>
</dbReference>
<dbReference type="InterPro" id="IPR000008">
    <property type="entry name" value="C2_dom"/>
</dbReference>
<feature type="region of interest" description="Disordered" evidence="1">
    <location>
        <begin position="137"/>
        <end position="171"/>
    </location>
</feature>
<gene>
    <name evidence="3" type="ORF">AMAG_05314</name>
</gene>
<protein>
    <recommendedName>
        <fullName evidence="2">C2 domain-containing protein</fullName>
    </recommendedName>
</protein>
<dbReference type="OrthoDB" id="270970at2759"/>
<dbReference type="SMART" id="SM00239">
    <property type="entry name" value="C2"/>
    <property type="match status" value="1"/>
</dbReference>
<dbReference type="VEuPathDB" id="FungiDB:AMAG_05314"/>
<sequence>MAQQITGAHLTVVEARNLVDSDTFGKADPYVRVTSGTWKKETKVQKSTGANPMFNERFEVDIAAEVKEIVVEIYDKDHFRPDDLMGRVVLPVHEINGTIDRWFQLYNKAGAPAGELRLSAYPKGSIAGHIHDVTHGFGEHNPLGKLKQKLHKHKHSKEDGNDSSSSSSDEE</sequence>
<dbReference type="SUPFAM" id="SSF49562">
    <property type="entry name" value="C2 domain (Calcium/lipid-binding domain, CaLB)"/>
    <property type="match status" value="1"/>
</dbReference>
<proteinExistence type="predicted"/>
<accession>A0A0L0SBK5</accession>
<keyword evidence="4" id="KW-1185">Reference proteome</keyword>
<feature type="compositionally biased region" description="Basic residues" evidence="1">
    <location>
        <begin position="146"/>
        <end position="155"/>
    </location>
</feature>
<name>A0A0L0SBK5_ALLM3</name>
<reference evidence="4" key="2">
    <citation type="submission" date="2009-11" db="EMBL/GenBank/DDBJ databases">
        <title>The Genome Sequence of Allomyces macrogynus strain ATCC 38327.</title>
        <authorList>
            <consortium name="The Broad Institute Genome Sequencing Platform"/>
            <person name="Russ C."/>
            <person name="Cuomo C."/>
            <person name="Shea T."/>
            <person name="Young S.K."/>
            <person name="Zeng Q."/>
            <person name="Koehrsen M."/>
            <person name="Haas B."/>
            <person name="Borodovsky M."/>
            <person name="Guigo R."/>
            <person name="Alvarado L."/>
            <person name="Berlin A."/>
            <person name="Borenstein D."/>
            <person name="Chen Z."/>
            <person name="Engels R."/>
            <person name="Freedman E."/>
            <person name="Gellesch M."/>
            <person name="Goldberg J."/>
            <person name="Griggs A."/>
            <person name="Gujja S."/>
            <person name="Heiman D."/>
            <person name="Hepburn T."/>
            <person name="Howarth C."/>
            <person name="Jen D."/>
            <person name="Larson L."/>
            <person name="Lewis B."/>
            <person name="Mehta T."/>
            <person name="Park D."/>
            <person name="Pearson M."/>
            <person name="Roberts A."/>
            <person name="Saif S."/>
            <person name="Shenoy N."/>
            <person name="Sisk P."/>
            <person name="Stolte C."/>
            <person name="Sykes S."/>
            <person name="Walk T."/>
            <person name="White J."/>
            <person name="Yandava C."/>
            <person name="Burger G."/>
            <person name="Gray M.W."/>
            <person name="Holland P.W.H."/>
            <person name="King N."/>
            <person name="Lang F.B.F."/>
            <person name="Roger A.J."/>
            <person name="Ruiz-Trillo I."/>
            <person name="Lander E."/>
            <person name="Nusbaum C."/>
        </authorList>
    </citation>
    <scope>NUCLEOTIDE SEQUENCE [LARGE SCALE GENOMIC DNA]</scope>
    <source>
        <strain evidence="4">ATCC 38327</strain>
    </source>
</reference>
<dbReference type="PANTHER" id="PTHR47052">
    <property type="entry name" value="CONSERVED SERINE PROLINE-RICH PROTEIN (AFU_ORTHOLOGUE AFUA_2G01790)"/>
    <property type="match status" value="1"/>
</dbReference>
<dbReference type="AlphaFoldDB" id="A0A0L0SBK5"/>
<dbReference type="Pfam" id="PF00168">
    <property type="entry name" value="C2"/>
    <property type="match status" value="1"/>
</dbReference>
<dbReference type="PANTHER" id="PTHR47052:SF3">
    <property type="entry name" value="INGRESSION PROTEIN 1"/>
    <property type="match status" value="1"/>
</dbReference>
<evidence type="ECO:0000313" key="4">
    <source>
        <dbReference type="Proteomes" id="UP000054350"/>
    </source>
</evidence>
<evidence type="ECO:0000259" key="2">
    <source>
        <dbReference type="PROSITE" id="PS50004"/>
    </source>
</evidence>
<dbReference type="Proteomes" id="UP000054350">
    <property type="component" value="Unassembled WGS sequence"/>
</dbReference>
<evidence type="ECO:0000313" key="3">
    <source>
        <dbReference type="EMBL" id="KNE59861.1"/>
    </source>
</evidence>
<dbReference type="EMBL" id="GG745335">
    <property type="protein sequence ID" value="KNE59861.1"/>
    <property type="molecule type" value="Genomic_DNA"/>
</dbReference>
<dbReference type="InterPro" id="IPR035892">
    <property type="entry name" value="C2_domain_sf"/>
</dbReference>
<dbReference type="CDD" id="cd00030">
    <property type="entry name" value="C2"/>
    <property type="match status" value="1"/>
</dbReference>
<feature type="domain" description="C2" evidence="2">
    <location>
        <begin position="1"/>
        <end position="106"/>
    </location>
</feature>
<organism evidence="3 4">
    <name type="scientific">Allomyces macrogynus (strain ATCC 38327)</name>
    <name type="common">Allomyces javanicus var. macrogynus</name>
    <dbReference type="NCBI Taxonomy" id="578462"/>
    <lineage>
        <taxon>Eukaryota</taxon>
        <taxon>Fungi</taxon>
        <taxon>Fungi incertae sedis</taxon>
        <taxon>Blastocladiomycota</taxon>
        <taxon>Blastocladiomycetes</taxon>
        <taxon>Blastocladiales</taxon>
        <taxon>Blastocladiaceae</taxon>
        <taxon>Allomyces</taxon>
    </lineage>
</organism>
<evidence type="ECO:0000256" key="1">
    <source>
        <dbReference type="SAM" id="MobiDB-lite"/>
    </source>
</evidence>
<reference evidence="3 4" key="1">
    <citation type="submission" date="2009-11" db="EMBL/GenBank/DDBJ databases">
        <title>Annotation of Allomyces macrogynus ATCC 38327.</title>
        <authorList>
            <consortium name="The Broad Institute Genome Sequencing Platform"/>
            <person name="Russ C."/>
            <person name="Cuomo C."/>
            <person name="Burger G."/>
            <person name="Gray M.W."/>
            <person name="Holland P.W.H."/>
            <person name="King N."/>
            <person name="Lang F.B.F."/>
            <person name="Roger A.J."/>
            <person name="Ruiz-Trillo I."/>
            <person name="Young S.K."/>
            <person name="Zeng Q."/>
            <person name="Gargeya S."/>
            <person name="Fitzgerald M."/>
            <person name="Haas B."/>
            <person name="Abouelleil A."/>
            <person name="Alvarado L."/>
            <person name="Arachchi H.M."/>
            <person name="Berlin A."/>
            <person name="Chapman S.B."/>
            <person name="Gearin G."/>
            <person name="Goldberg J."/>
            <person name="Griggs A."/>
            <person name="Gujja S."/>
            <person name="Hansen M."/>
            <person name="Heiman D."/>
            <person name="Howarth C."/>
            <person name="Larimer J."/>
            <person name="Lui A."/>
            <person name="MacDonald P.J.P."/>
            <person name="McCowen C."/>
            <person name="Montmayeur A."/>
            <person name="Murphy C."/>
            <person name="Neiman D."/>
            <person name="Pearson M."/>
            <person name="Priest M."/>
            <person name="Roberts A."/>
            <person name="Saif S."/>
            <person name="Shea T."/>
            <person name="Sisk P."/>
            <person name="Stolte C."/>
            <person name="Sykes S."/>
            <person name="Wortman J."/>
            <person name="Nusbaum C."/>
            <person name="Birren B."/>
        </authorList>
    </citation>
    <scope>NUCLEOTIDE SEQUENCE [LARGE SCALE GENOMIC DNA]</scope>
    <source>
        <strain evidence="3 4">ATCC 38327</strain>
    </source>
</reference>
<dbReference type="Gene3D" id="2.60.40.150">
    <property type="entry name" value="C2 domain"/>
    <property type="match status" value="1"/>
</dbReference>
<dbReference type="STRING" id="578462.A0A0L0SBK5"/>